<keyword evidence="2" id="KW-0732">Signal</keyword>
<feature type="signal peptide" evidence="2">
    <location>
        <begin position="1"/>
        <end position="24"/>
    </location>
</feature>
<dbReference type="InterPro" id="IPR012347">
    <property type="entry name" value="Ferritin-like"/>
</dbReference>
<sequence>MKHPNWTIAALAAGVLAVSGLAGAQAPSEPPASNSHVPGGVINPSSGAGAGDARIAKAPQGGDAEFIDKAAIAGKAEVQASQLALKQAQSPDVRGFAKQMVNDHGKANARLTELAARKGMKPQVEQISDPDVEALRGKNGRDFDVAYVAAVGPDAHRKAVALFEGEARDGRDPQLREFASATLPTLRHHLSMAQALERKVGAR</sequence>
<dbReference type="PANTHER" id="PTHR38593">
    <property type="entry name" value="BLR2558 PROTEIN"/>
    <property type="match status" value="1"/>
</dbReference>
<dbReference type="Gene3D" id="1.20.1260.10">
    <property type="match status" value="1"/>
</dbReference>
<protein>
    <submittedName>
        <fullName evidence="4">DUF4142 domain-containing protein</fullName>
    </submittedName>
</protein>
<organism evidence="4 5">
    <name type="scientific">Burkholderia cepacia</name>
    <name type="common">Pseudomonas cepacia</name>
    <dbReference type="NCBI Taxonomy" id="292"/>
    <lineage>
        <taxon>Bacteria</taxon>
        <taxon>Pseudomonadati</taxon>
        <taxon>Pseudomonadota</taxon>
        <taxon>Betaproteobacteria</taxon>
        <taxon>Burkholderiales</taxon>
        <taxon>Burkholderiaceae</taxon>
        <taxon>Burkholderia</taxon>
        <taxon>Burkholderia cepacia complex</taxon>
    </lineage>
</organism>
<reference evidence="5" key="1">
    <citation type="submission" date="2017-09" db="EMBL/GenBank/DDBJ databases">
        <title>FDA dAtabase for Regulatory Grade micrObial Sequences (FDA-ARGOS): Supporting development and validation of Infectious Disease Dx tests.</title>
        <authorList>
            <person name="Minogue T."/>
            <person name="Wolcott M."/>
            <person name="Wasieloski L."/>
            <person name="Aguilar W."/>
            <person name="Moore D."/>
            <person name="Tallon L.J."/>
            <person name="Sadzewicz L."/>
            <person name="Ott S."/>
            <person name="Zhao X."/>
            <person name="Nagaraj S."/>
            <person name="Vavikolanu K."/>
            <person name="Aluvathingal J."/>
            <person name="Nadendla S."/>
            <person name="Sichtig H."/>
        </authorList>
    </citation>
    <scope>NUCLEOTIDE SEQUENCE [LARGE SCALE GENOMIC DNA]</scope>
    <source>
        <strain evidence="5">FDAARGOS_388</strain>
    </source>
</reference>
<feature type="domain" description="DUF4142" evidence="3">
    <location>
        <begin position="63"/>
        <end position="196"/>
    </location>
</feature>
<accession>A0ABN5CZD1</accession>
<dbReference type="InterPro" id="IPR025419">
    <property type="entry name" value="DUF4142"/>
</dbReference>
<gene>
    <name evidence="4" type="ORF">CO711_23975</name>
</gene>
<dbReference type="PANTHER" id="PTHR38593:SF1">
    <property type="entry name" value="BLR2558 PROTEIN"/>
    <property type="match status" value="1"/>
</dbReference>
<evidence type="ECO:0000313" key="4">
    <source>
        <dbReference type="EMBL" id="ATF80626.1"/>
    </source>
</evidence>
<dbReference type="Proteomes" id="UP000218103">
    <property type="component" value="Chromosome 3"/>
</dbReference>
<evidence type="ECO:0000313" key="5">
    <source>
        <dbReference type="Proteomes" id="UP000218103"/>
    </source>
</evidence>
<dbReference type="RefSeq" id="WP_027792515.1">
    <property type="nucleotide sequence ID" value="NZ_BCNU01000029.1"/>
</dbReference>
<keyword evidence="5" id="KW-1185">Reference proteome</keyword>
<evidence type="ECO:0000259" key="3">
    <source>
        <dbReference type="Pfam" id="PF13628"/>
    </source>
</evidence>
<feature type="chain" id="PRO_5046964294" evidence="2">
    <location>
        <begin position="25"/>
        <end position="203"/>
    </location>
</feature>
<feature type="region of interest" description="Disordered" evidence="1">
    <location>
        <begin position="23"/>
        <end position="56"/>
    </location>
</feature>
<name>A0ABN5CZD1_BURCE</name>
<evidence type="ECO:0000256" key="2">
    <source>
        <dbReference type="SAM" id="SignalP"/>
    </source>
</evidence>
<dbReference type="EMBL" id="CP023520">
    <property type="protein sequence ID" value="ATF80626.1"/>
    <property type="molecule type" value="Genomic_DNA"/>
</dbReference>
<proteinExistence type="predicted"/>
<dbReference type="Pfam" id="PF13628">
    <property type="entry name" value="DUF4142"/>
    <property type="match status" value="1"/>
</dbReference>
<evidence type="ECO:0000256" key="1">
    <source>
        <dbReference type="SAM" id="MobiDB-lite"/>
    </source>
</evidence>